<reference evidence="2 3" key="1">
    <citation type="journal article" date="2021" name="Cell Host Microbe">
        <title>in vivo commensal control of Clostridioides difficile virulence.</title>
        <authorList>
            <person name="Girinathan B.P."/>
            <person name="Dibenedetto N."/>
            <person name="Worley J.N."/>
            <person name="Peltier J."/>
            <person name="Arrieta-Ortiz M.L."/>
            <person name="Rupa Christinal Immanuel S."/>
            <person name="Lavin R."/>
            <person name="Delaney M.L."/>
            <person name="Cummins C."/>
            <person name="Hoffmann M."/>
            <person name="Luo Y."/>
            <person name="Gonzalez-Escalona N."/>
            <person name="Allard M."/>
            <person name="Onderdonk A.B."/>
            <person name="Gerber G.K."/>
            <person name="Sonenshein A.L."/>
            <person name="Baliga N."/>
            <person name="Dupuy B."/>
            <person name="Bry L."/>
        </authorList>
    </citation>
    <scope>NUCLEOTIDE SEQUENCE [LARGE SCALE GENOMIC DNA]</scope>
    <source>
        <strain evidence="2 3">DSM 599</strain>
    </source>
</reference>
<evidence type="ECO:0000256" key="1">
    <source>
        <dbReference type="SAM" id="Phobius"/>
    </source>
</evidence>
<evidence type="ECO:0000313" key="2">
    <source>
        <dbReference type="EMBL" id="MBY0757393.1"/>
    </source>
</evidence>
<evidence type="ECO:0008006" key="4">
    <source>
        <dbReference type="Google" id="ProtNLM"/>
    </source>
</evidence>
<dbReference type="EMBL" id="JAIKTU010000024">
    <property type="protein sequence ID" value="MBY0757393.1"/>
    <property type="molecule type" value="Genomic_DNA"/>
</dbReference>
<name>A0ABS7L2T7_CLOSR</name>
<keyword evidence="1" id="KW-0812">Transmembrane</keyword>
<keyword evidence="1" id="KW-1133">Transmembrane helix</keyword>
<comment type="caution">
    <text evidence="2">The sequence shown here is derived from an EMBL/GenBank/DDBJ whole genome shotgun (WGS) entry which is preliminary data.</text>
</comment>
<organism evidence="2 3">
    <name type="scientific">Clostridium sardiniense</name>
    <name type="common">Clostridium absonum</name>
    <dbReference type="NCBI Taxonomy" id="29369"/>
    <lineage>
        <taxon>Bacteria</taxon>
        <taxon>Bacillati</taxon>
        <taxon>Bacillota</taxon>
        <taxon>Clostridia</taxon>
        <taxon>Eubacteriales</taxon>
        <taxon>Clostridiaceae</taxon>
        <taxon>Clostridium</taxon>
    </lineage>
</organism>
<evidence type="ECO:0000313" key="3">
    <source>
        <dbReference type="Proteomes" id="UP001299068"/>
    </source>
</evidence>
<accession>A0ABS7L2T7</accession>
<dbReference type="Proteomes" id="UP001299068">
    <property type="component" value="Unassembled WGS sequence"/>
</dbReference>
<feature type="transmembrane region" description="Helical" evidence="1">
    <location>
        <begin position="9"/>
        <end position="27"/>
    </location>
</feature>
<proteinExistence type="predicted"/>
<keyword evidence="3" id="KW-1185">Reference proteome</keyword>
<dbReference type="RefSeq" id="WP_221862510.1">
    <property type="nucleotide sequence ID" value="NZ_JAIKTU010000024.1"/>
</dbReference>
<sequence>MKNNITKTLIIIILAILFGICISNLIIHVNNKDTSVSGNYNNWNKIKITEFNNNSYSKINDTNLLSLEIVKFNKLNYNYKRYDDKEISVIGTLDSVGENIWAGYVNNSLYGISYCKININNKEIIETRTRLESNCGSIAYFNKSNEKITENKTYNIVNKTYTTNLNEKDKTNKISSISIE</sequence>
<protein>
    <recommendedName>
        <fullName evidence="4">Lipoprotein</fullName>
    </recommendedName>
</protein>
<keyword evidence="1" id="KW-0472">Membrane</keyword>
<gene>
    <name evidence="2" type="ORF">K5V21_18370</name>
</gene>